<evidence type="ECO:0000313" key="3">
    <source>
        <dbReference type="EMBL" id="MBC8432735.1"/>
    </source>
</evidence>
<evidence type="ECO:0000256" key="1">
    <source>
        <dbReference type="SAM" id="MobiDB-lite"/>
    </source>
</evidence>
<feature type="signal peptide" evidence="2">
    <location>
        <begin position="1"/>
        <end position="23"/>
    </location>
</feature>
<dbReference type="Proteomes" id="UP000605201">
    <property type="component" value="Unassembled WGS sequence"/>
</dbReference>
<dbReference type="EMBL" id="JACNIG010000245">
    <property type="protein sequence ID" value="MBC8432735.1"/>
    <property type="molecule type" value="Genomic_DNA"/>
</dbReference>
<comment type="caution">
    <text evidence="3">The sequence shown here is derived from an EMBL/GenBank/DDBJ whole genome shotgun (WGS) entry which is preliminary data.</text>
</comment>
<dbReference type="AlphaFoldDB" id="A0A8J6P5N5"/>
<name>A0A8J6P5N5_9BACT</name>
<feature type="chain" id="PRO_5035305270" description="YtkA-like domain-containing protein" evidence="2">
    <location>
        <begin position="24"/>
        <end position="159"/>
    </location>
</feature>
<proteinExistence type="predicted"/>
<protein>
    <recommendedName>
        <fullName evidence="5">YtkA-like domain-containing protein</fullName>
    </recommendedName>
</protein>
<accession>A0A8J6P5N5</accession>
<evidence type="ECO:0000313" key="4">
    <source>
        <dbReference type="Proteomes" id="UP000605201"/>
    </source>
</evidence>
<reference evidence="3 4" key="1">
    <citation type="submission" date="2020-08" db="EMBL/GenBank/DDBJ databases">
        <title>Bridging the membrane lipid divide: bacteria of the FCB group superphylum have the potential to synthesize archaeal ether lipids.</title>
        <authorList>
            <person name="Villanueva L."/>
            <person name="Von Meijenfeldt F.A.B."/>
            <person name="Westbye A.B."/>
            <person name="Yadav S."/>
            <person name="Hopmans E.C."/>
            <person name="Dutilh B.E."/>
            <person name="Sinninghe Damste J.S."/>
        </authorList>
    </citation>
    <scope>NUCLEOTIDE SEQUENCE [LARGE SCALE GENOMIC DNA]</scope>
    <source>
        <strain evidence="3">NIOZ-UU17</strain>
    </source>
</reference>
<sequence>MKKIISVFIMFIAIGLVSLNIGTAGTTHEGHGQSHTPAPTAKKNTGSTGTFTHEAVANHVRAEFKIMSLASMHMKDPNGATHHVMLNLYHDSTNHPIKDAVGKVKVIGPDGKEQINTLKNYNGIFAANFTFSKNSKYGAVCLVKVDGEKHVFKFWYPHG</sequence>
<feature type="compositionally biased region" description="Polar residues" evidence="1">
    <location>
        <begin position="33"/>
        <end position="49"/>
    </location>
</feature>
<organism evidence="3 4">
    <name type="scientific">Candidatus Desulfatibia vada</name>
    <dbReference type="NCBI Taxonomy" id="2841696"/>
    <lineage>
        <taxon>Bacteria</taxon>
        <taxon>Pseudomonadati</taxon>
        <taxon>Thermodesulfobacteriota</taxon>
        <taxon>Desulfobacteria</taxon>
        <taxon>Desulfobacterales</taxon>
        <taxon>Desulfobacterales incertae sedis</taxon>
        <taxon>Candidatus Desulfatibia</taxon>
    </lineage>
</organism>
<keyword evidence="2" id="KW-0732">Signal</keyword>
<evidence type="ECO:0000256" key="2">
    <source>
        <dbReference type="SAM" id="SignalP"/>
    </source>
</evidence>
<gene>
    <name evidence="3" type="ORF">H8D96_12555</name>
</gene>
<evidence type="ECO:0008006" key="5">
    <source>
        <dbReference type="Google" id="ProtNLM"/>
    </source>
</evidence>
<feature type="region of interest" description="Disordered" evidence="1">
    <location>
        <begin position="27"/>
        <end position="49"/>
    </location>
</feature>